<feature type="region of interest" description="Disordered" evidence="1">
    <location>
        <begin position="65"/>
        <end position="114"/>
    </location>
</feature>
<dbReference type="Gene3D" id="3.40.50.1000">
    <property type="entry name" value="HAD superfamily/HAD-like"/>
    <property type="match status" value="1"/>
</dbReference>
<name>A0AAD5SU51_9FUNG</name>
<dbReference type="PROSITE" id="PS50969">
    <property type="entry name" value="FCP1"/>
    <property type="match status" value="1"/>
</dbReference>
<keyword evidence="4" id="KW-1185">Reference proteome</keyword>
<dbReference type="Proteomes" id="UP001211907">
    <property type="component" value="Unassembled WGS sequence"/>
</dbReference>
<dbReference type="GO" id="GO:0016791">
    <property type="term" value="F:phosphatase activity"/>
    <property type="evidence" value="ECO:0007669"/>
    <property type="project" value="InterPro"/>
</dbReference>
<dbReference type="InterPro" id="IPR050365">
    <property type="entry name" value="TIM50"/>
</dbReference>
<organism evidence="3 4">
    <name type="scientific">Physocladia obscura</name>
    <dbReference type="NCBI Taxonomy" id="109957"/>
    <lineage>
        <taxon>Eukaryota</taxon>
        <taxon>Fungi</taxon>
        <taxon>Fungi incertae sedis</taxon>
        <taxon>Chytridiomycota</taxon>
        <taxon>Chytridiomycota incertae sedis</taxon>
        <taxon>Chytridiomycetes</taxon>
        <taxon>Chytridiales</taxon>
        <taxon>Chytriomycetaceae</taxon>
        <taxon>Physocladia</taxon>
    </lineage>
</organism>
<dbReference type="InterPro" id="IPR023214">
    <property type="entry name" value="HAD_sf"/>
</dbReference>
<feature type="domain" description="FCP1 homology" evidence="2">
    <location>
        <begin position="163"/>
        <end position="324"/>
    </location>
</feature>
<feature type="compositionally biased region" description="Low complexity" evidence="1">
    <location>
        <begin position="9"/>
        <end position="18"/>
    </location>
</feature>
<feature type="compositionally biased region" description="Basic residues" evidence="1">
    <location>
        <begin position="94"/>
        <end position="103"/>
    </location>
</feature>
<dbReference type="Pfam" id="PF03031">
    <property type="entry name" value="NIF"/>
    <property type="match status" value="1"/>
</dbReference>
<feature type="region of interest" description="Disordered" evidence="1">
    <location>
        <begin position="1"/>
        <end position="20"/>
    </location>
</feature>
<evidence type="ECO:0000259" key="2">
    <source>
        <dbReference type="PROSITE" id="PS50969"/>
    </source>
</evidence>
<dbReference type="InterPro" id="IPR011948">
    <property type="entry name" value="Dullard_phosphatase"/>
</dbReference>
<dbReference type="PANTHER" id="PTHR12210">
    <property type="entry name" value="DULLARD PROTEIN PHOSPHATASE"/>
    <property type="match status" value="1"/>
</dbReference>
<dbReference type="NCBIfam" id="TIGR02251">
    <property type="entry name" value="HIF-SF_euk"/>
    <property type="match status" value="1"/>
</dbReference>
<dbReference type="EMBL" id="JADGJH010001921">
    <property type="protein sequence ID" value="KAJ3107099.1"/>
    <property type="molecule type" value="Genomic_DNA"/>
</dbReference>
<dbReference type="AlphaFoldDB" id="A0AAD5SU51"/>
<sequence length="338" mass="38684">MNQTPVNGQQQPRQQQQQNMRDREIALLRRRISTASIMTSISPSIPHFSHFLHLNHYPDDSFSSTESVSTTDFTNTGTDTDVSDSPAAAEQKKRLVKRRRKVPSKSSEHAKTKLSASSSCTSQGLIFFMSLLWWPFSWFEFSSSTSSFSKRQSQQHPTATQYKLPPKKTLVLDLDETLVHSTSTSSRHHDHIIEVLVDKHVCLYYVYKRPGVDAFLKKVSQWYKVVVFTASMPEYADPVIDWLDKDRTLISRRYFRQSCTLLDSGLHFTKDLSIVEPDLSTVVLLDNSPLSFAINPENCIPIETWTHDLNDEGLLDLLPFLDALRFTDDVRSVLSLRL</sequence>
<protein>
    <submittedName>
        <fullName evidence="3">Nuclear envelope morphology protein 1</fullName>
    </submittedName>
</protein>
<feature type="compositionally biased region" description="Low complexity" evidence="1">
    <location>
        <begin position="70"/>
        <end position="80"/>
    </location>
</feature>
<evidence type="ECO:0000313" key="4">
    <source>
        <dbReference type="Proteomes" id="UP001211907"/>
    </source>
</evidence>
<accession>A0AAD5SU51</accession>
<dbReference type="SMART" id="SM00577">
    <property type="entry name" value="CPDc"/>
    <property type="match status" value="1"/>
</dbReference>
<comment type="caution">
    <text evidence="3">The sequence shown here is derived from an EMBL/GenBank/DDBJ whole genome shotgun (WGS) entry which is preliminary data.</text>
</comment>
<evidence type="ECO:0000313" key="3">
    <source>
        <dbReference type="EMBL" id="KAJ3107099.1"/>
    </source>
</evidence>
<dbReference type="InterPro" id="IPR004274">
    <property type="entry name" value="FCP1_dom"/>
</dbReference>
<evidence type="ECO:0000256" key="1">
    <source>
        <dbReference type="SAM" id="MobiDB-lite"/>
    </source>
</evidence>
<proteinExistence type="predicted"/>
<reference evidence="3" key="1">
    <citation type="submission" date="2020-05" db="EMBL/GenBank/DDBJ databases">
        <title>Phylogenomic resolution of chytrid fungi.</title>
        <authorList>
            <person name="Stajich J.E."/>
            <person name="Amses K."/>
            <person name="Simmons R."/>
            <person name="Seto K."/>
            <person name="Myers J."/>
            <person name="Bonds A."/>
            <person name="Quandt C.A."/>
            <person name="Barry K."/>
            <person name="Liu P."/>
            <person name="Grigoriev I."/>
            <person name="Longcore J.E."/>
            <person name="James T.Y."/>
        </authorList>
    </citation>
    <scope>NUCLEOTIDE SEQUENCE</scope>
    <source>
        <strain evidence="3">JEL0513</strain>
    </source>
</reference>
<dbReference type="CDD" id="cd07521">
    <property type="entry name" value="HAD_FCP1-like"/>
    <property type="match status" value="1"/>
</dbReference>
<dbReference type="InterPro" id="IPR036412">
    <property type="entry name" value="HAD-like_sf"/>
</dbReference>
<dbReference type="SUPFAM" id="SSF56784">
    <property type="entry name" value="HAD-like"/>
    <property type="match status" value="1"/>
</dbReference>
<gene>
    <name evidence="3" type="primary">NEM1_3</name>
    <name evidence="3" type="ORF">HK100_003643</name>
</gene>
<dbReference type="FunFam" id="3.40.50.1000:FF:000093">
    <property type="entry name" value="NLI interacting factor-like phosphatase family protein"/>
    <property type="match status" value="1"/>
</dbReference>